<dbReference type="PANTHER" id="PTHR46828">
    <property type="entry name" value="ENDO-1,4-BETA-XYLANASE A-RELATED"/>
    <property type="match status" value="1"/>
</dbReference>
<dbReference type="HOGENOM" id="CLU_052631_3_2_1"/>
<evidence type="ECO:0000256" key="12">
    <source>
        <dbReference type="SAM" id="SignalP"/>
    </source>
</evidence>
<dbReference type="SUPFAM" id="SSF49899">
    <property type="entry name" value="Concanavalin A-like lectins/glucanases"/>
    <property type="match status" value="1"/>
</dbReference>
<evidence type="ECO:0000256" key="7">
    <source>
        <dbReference type="ARBA" id="ARBA00023277"/>
    </source>
</evidence>
<dbReference type="GO" id="GO:0045493">
    <property type="term" value="P:xylan catabolic process"/>
    <property type="evidence" value="ECO:0007669"/>
    <property type="project" value="UniProtKB-UniRule"/>
</dbReference>
<evidence type="ECO:0000256" key="6">
    <source>
        <dbReference type="ARBA" id="ARBA00022801"/>
    </source>
</evidence>
<accession>A0A084AHD3</accession>
<dbReference type="Gene3D" id="2.60.120.180">
    <property type="match status" value="1"/>
</dbReference>
<proteinExistence type="inferred from homology"/>
<comment type="catalytic activity">
    <reaction evidence="1 10 11">
        <text>Endohydrolysis of (1-&gt;4)-beta-D-xylosidic linkages in xylans.</text>
        <dbReference type="EC" id="3.2.1.8"/>
    </reaction>
</comment>
<reference evidence="14 15" key="1">
    <citation type="journal article" date="2014" name="BMC Genomics">
        <title>Comparative genome sequencing reveals chemotype-specific gene clusters in the toxigenic black mold Stachybotrys.</title>
        <authorList>
            <person name="Semeiks J."/>
            <person name="Borek D."/>
            <person name="Otwinowski Z."/>
            <person name="Grishin N.V."/>
        </authorList>
    </citation>
    <scope>NUCLEOTIDE SEQUENCE [LARGE SCALE GENOMIC DNA]</scope>
    <source>
        <strain evidence="15">CBS 109288 / IBT 7711</strain>
    </source>
</reference>
<dbReference type="OrthoDB" id="2115822at2759"/>
<feature type="signal peptide" evidence="12">
    <location>
        <begin position="1"/>
        <end position="19"/>
    </location>
</feature>
<comment type="similarity">
    <text evidence="3 10 11">Belongs to the glycosyl hydrolase 11 (cellulase G) family.</text>
</comment>
<gene>
    <name evidence="14" type="ORF">S7711_09911</name>
</gene>
<evidence type="ECO:0000256" key="9">
    <source>
        <dbReference type="ARBA" id="ARBA00023326"/>
    </source>
</evidence>
<keyword evidence="8 10" id="KW-0326">Glycosidase</keyword>
<protein>
    <recommendedName>
        <fullName evidence="4 10">Endo-1,4-beta-xylanase</fullName>
        <ecNumber evidence="4 10">3.2.1.8</ecNumber>
    </recommendedName>
</protein>
<dbReference type="PROSITE" id="PS51761">
    <property type="entry name" value="GH11_3"/>
    <property type="match status" value="1"/>
</dbReference>
<dbReference type="PRINTS" id="PR00911">
    <property type="entry name" value="GLHYDRLASE11"/>
</dbReference>
<comment type="pathway">
    <text evidence="2 10 11">Glycan degradation; xylan degradation.</text>
</comment>
<evidence type="ECO:0000256" key="10">
    <source>
        <dbReference type="PROSITE-ProRule" id="PRU01097"/>
    </source>
</evidence>
<keyword evidence="15" id="KW-1185">Reference proteome</keyword>
<dbReference type="InterPro" id="IPR001137">
    <property type="entry name" value="Glyco_hydro_11"/>
</dbReference>
<dbReference type="Proteomes" id="UP000028045">
    <property type="component" value="Unassembled WGS sequence"/>
</dbReference>
<evidence type="ECO:0000256" key="8">
    <source>
        <dbReference type="ARBA" id="ARBA00023295"/>
    </source>
</evidence>
<keyword evidence="12" id="KW-0732">Signal</keyword>
<dbReference type="Pfam" id="PF00457">
    <property type="entry name" value="Glyco_hydro_11"/>
    <property type="match status" value="1"/>
</dbReference>
<dbReference type="EMBL" id="KL648730">
    <property type="protein sequence ID" value="KEY64712.1"/>
    <property type="molecule type" value="Genomic_DNA"/>
</dbReference>
<dbReference type="UniPathway" id="UPA00114"/>
<feature type="domain" description="GH11" evidence="13">
    <location>
        <begin position="27"/>
        <end position="212"/>
    </location>
</feature>
<keyword evidence="5 10" id="KW-0858">Xylan degradation</keyword>
<feature type="active site" description="Proton donor" evidence="10">
    <location>
        <position position="199"/>
    </location>
</feature>
<keyword evidence="6 10" id="KW-0378">Hydrolase</keyword>
<feature type="chain" id="PRO_5001770900" description="Endo-1,4-beta-xylanase" evidence="12">
    <location>
        <begin position="20"/>
        <end position="245"/>
    </location>
</feature>
<keyword evidence="9 10" id="KW-0624">Polysaccharide degradation</keyword>
<evidence type="ECO:0000313" key="14">
    <source>
        <dbReference type="EMBL" id="KEY64712.1"/>
    </source>
</evidence>
<dbReference type="InterPro" id="IPR013319">
    <property type="entry name" value="GH11/12"/>
</dbReference>
<evidence type="ECO:0000259" key="13">
    <source>
        <dbReference type="PROSITE" id="PS51761"/>
    </source>
</evidence>
<evidence type="ECO:0000256" key="5">
    <source>
        <dbReference type="ARBA" id="ARBA00022651"/>
    </source>
</evidence>
<evidence type="ECO:0000256" key="1">
    <source>
        <dbReference type="ARBA" id="ARBA00000681"/>
    </source>
</evidence>
<sequence length="245" mass="26442">MAITKALGLVLSLAVGALSVPYGPEQAAPLVARQAGAPHWYKYWANDQAVVEADDLDGGLFTVEWNEPNGGNFVIGKGYQTGFDTKFNYSGTFRPGSNSNTYLALYGWTYGPTSEYYVMESFGVHHPADNPNSTCYGHFTSDGGTYEIWDKYNGRIHQLWSVRTTRRVGGTITTGNHFRAFEAVGLELGRHGEMIIGIEGQWGSGAATITAGVPPATRVVESATPTTRTQVSTQRGTCTASIDIS</sequence>
<evidence type="ECO:0000256" key="4">
    <source>
        <dbReference type="ARBA" id="ARBA00012590"/>
    </source>
</evidence>
<dbReference type="EC" id="3.2.1.8" evidence="4 10"/>
<dbReference type="InterPro" id="IPR033123">
    <property type="entry name" value="GH11_dom"/>
</dbReference>
<evidence type="ECO:0000313" key="15">
    <source>
        <dbReference type="Proteomes" id="UP000028045"/>
    </source>
</evidence>
<dbReference type="AlphaFoldDB" id="A0A084AHD3"/>
<evidence type="ECO:0000256" key="3">
    <source>
        <dbReference type="ARBA" id="ARBA00007792"/>
    </source>
</evidence>
<dbReference type="GO" id="GO:0031176">
    <property type="term" value="F:endo-1,4-beta-xylanase activity"/>
    <property type="evidence" value="ECO:0007669"/>
    <property type="project" value="UniProtKB-UniRule"/>
</dbReference>
<keyword evidence="7 10" id="KW-0119">Carbohydrate metabolism</keyword>
<organism evidence="14 15">
    <name type="scientific">Stachybotrys chartarum (strain CBS 109288 / IBT 7711)</name>
    <name type="common">Toxic black mold</name>
    <name type="synonym">Stilbospora chartarum</name>
    <dbReference type="NCBI Taxonomy" id="1280523"/>
    <lineage>
        <taxon>Eukaryota</taxon>
        <taxon>Fungi</taxon>
        <taxon>Dikarya</taxon>
        <taxon>Ascomycota</taxon>
        <taxon>Pezizomycotina</taxon>
        <taxon>Sordariomycetes</taxon>
        <taxon>Hypocreomycetidae</taxon>
        <taxon>Hypocreales</taxon>
        <taxon>Stachybotryaceae</taxon>
        <taxon>Stachybotrys</taxon>
    </lineage>
</organism>
<feature type="active site" description="Nucleophile" evidence="10">
    <location>
        <position position="115"/>
    </location>
</feature>
<evidence type="ECO:0000256" key="11">
    <source>
        <dbReference type="RuleBase" id="RU362015"/>
    </source>
</evidence>
<name>A0A084AHD3_STACB</name>
<dbReference type="PANTHER" id="PTHR46828:SF2">
    <property type="entry name" value="ENDO-1,4-BETA-XYLANASE A-RELATED"/>
    <property type="match status" value="1"/>
</dbReference>
<dbReference type="InterPro" id="IPR013320">
    <property type="entry name" value="ConA-like_dom_sf"/>
</dbReference>
<evidence type="ECO:0000256" key="2">
    <source>
        <dbReference type="ARBA" id="ARBA00004851"/>
    </source>
</evidence>